<keyword evidence="5 16" id="KW-0349">Heme</keyword>
<keyword evidence="10" id="KW-0560">Oxidoreductase</keyword>
<evidence type="ECO:0000313" key="19">
    <source>
        <dbReference type="EMBL" id="BBL70908.1"/>
    </source>
</evidence>
<evidence type="ECO:0000256" key="1">
    <source>
        <dbReference type="ARBA" id="ARBA00004651"/>
    </source>
</evidence>
<evidence type="ECO:0000313" key="20">
    <source>
        <dbReference type="Proteomes" id="UP000824988"/>
    </source>
</evidence>
<keyword evidence="13 17" id="KW-0472">Membrane</keyword>
<evidence type="ECO:0000256" key="4">
    <source>
        <dbReference type="ARBA" id="ARBA00022475"/>
    </source>
</evidence>
<dbReference type="Proteomes" id="UP000824988">
    <property type="component" value="Chromosome"/>
</dbReference>
<keyword evidence="12" id="KW-0534">Nitrate assimilation</keyword>
<evidence type="ECO:0000256" key="14">
    <source>
        <dbReference type="ARBA" id="ARBA00048294"/>
    </source>
</evidence>
<proteinExistence type="predicted"/>
<feature type="transmembrane region" description="Helical" evidence="17">
    <location>
        <begin position="129"/>
        <end position="150"/>
    </location>
</feature>
<dbReference type="AlphaFoldDB" id="A0A8D4VN26"/>
<feature type="binding site" description="axial binding residue" evidence="16">
    <location>
        <position position="188"/>
    </location>
    <ligand>
        <name>heme b</name>
        <dbReference type="ChEBI" id="CHEBI:60344"/>
        <label>1</label>
    </ligand>
    <ligandPart>
        <name>Fe</name>
        <dbReference type="ChEBI" id="CHEBI:18248"/>
    </ligandPart>
</feature>
<keyword evidence="11 16" id="KW-0408">Iron</keyword>
<dbReference type="GO" id="GO:0160182">
    <property type="term" value="F:nitrate reductase (quinone) activity"/>
    <property type="evidence" value="ECO:0007669"/>
    <property type="project" value="UniProtKB-EC"/>
</dbReference>
<gene>
    <name evidence="19" type="primary">narI</name>
    <name evidence="19" type="ORF">MoryE10_15140</name>
</gene>
<dbReference type="PANTHER" id="PTHR30598:SF3">
    <property type="entry name" value="RESPIRATORY NITRATE REDUCTASE 1 GAMMA CHAIN"/>
    <property type="match status" value="1"/>
</dbReference>
<dbReference type="RefSeq" id="WP_221048710.1">
    <property type="nucleotide sequence ID" value="NZ_AP019782.1"/>
</dbReference>
<name>A0A8D4VN26_9GAMM</name>
<comment type="subcellular location">
    <subcellularLocation>
        <location evidence="1">Cell membrane</location>
        <topology evidence="1">Multi-pass membrane protein</topology>
    </subcellularLocation>
</comment>
<reference evidence="19" key="1">
    <citation type="submission" date="2019-06" db="EMBL/GenBank/DDBJ databases">
        <title>Complete genome sequence of Methylogaea oryzae strain JCM16910.</title>
        <authorList>
            <person name="Asakawa S."/>
        </authorList>
    </citation>
    <scope>NUCLEOTIDE SEQUENCE</scope>
    <source>
        <strain evidence="19">E10</strain>
    </source>
</reference>
<feature type="domain" description="NarG-like" evidence="18">
    <location>
        <begin position="5"/>
        <end position="225"/>
    </location>
</feature>
<dbReference type="KEGG" id="moz:MoryE10_15140"/>
<evidence type="ECO:0000256" key="11">
    <source>
        <dbReference type="ARBA" id="ARBA00023004"/>
    </source>
</evidence>
<feature type="binding site" description="axial binding residue" evidence="16">
    <location>
        <position position="56"/>
    </location>
    <ligand>
        <name>heme b</name>
        <dbReference type="ChEBI" id="CHEBI:60344"/>
        <label>1</label>
    </ligand>
    <ligandPart>
        <name>Fe</name>
        <dbReference type="ChEBI" id="CHEBI:18248"/>
    </ligandPart>
</feature>
<feature type="transmembrane region" description="Helical" evidence="17">
    <location>
        <begin position="12"/>
        <end position="29"/>
    </location>
</feature>
<dbReference type="InterPro" id="IPR051936">
    <property type="entry name" value="Heme-iron_electron_transfer"/>
</dbReference>
<keyword evidence="20" id="KW-1185">Reference proteome</keyword>
<feature type="binding site" description="axial binding residue" evidence="16">
    <location>
        <position position="66"/>
    </location>
    <ligand>
        <name>heme b</name>
        <dbReference type="ChEBI" id="CHEBI:60344"/>
        <label>2</label>
    </ligand>
    <ligandPart>
        <name>Fe</name>
        <dbReference type="ChEBI" id="CHEBI:18248"/>
    </ligandPart>
</feature>
<evidence type="ECO:0000256" key="3">
    <source>
        <dbReference type="ARBA" id="ARBA00022448"/>
    </source>
</evidence>
<dbReference type="InterPro" id="IPR023234">
    <property type="entry name" value="NarG-like_domain"/>
</dbReference>
<dbReference type="InterPro" id="IPR003816">
    <property type="entry name" value="Nitrate_red_gam"/>
</dbReference>
<evidence type="ECO:0000256" key="2">
    <source>
        <dbReference type="ARBA" id="ARBA00012500"/>
    </source>
</evidence>
<keyword evidence="6 17" id="KW-0812">Transmembrane</keyword>
<keyword evidence="9 17" id="KW-1133">Transmembrane helix</keyword>
<keyword evidence="8" id="KW-0249">Electron transport</keyword>
<dbReference type="GO" id="GO:0046872">
    <property type="term" value="F:metal ion binding"/>
    <property type="evidence" value="ECO:0007669"/>
    <property type="project" value="UniProtKB-KW"/>
</dbReference>
<dbReference type="GO" id="GO:0005886">
    <property type="term" value="C:plasma membrane"/>
    <property type="evidence" value="ECO:0007669"/>
    <property type="project" value="UniProtKB-SubCell"/>
</dbReference>
<feature type="transmembrane region" description="Helical" evidence="17">
    <location>
        <begin position="50"/>
        <end position="69"/>
    </location>
</feature>
<evidence type="ECO:0000256" key="8">
    <source>
        <dbReference type="ARBA" id="ARBA00022982"/>
    </source>
</evidence>
<evidence type="ECO:0000256" key="17">
    <source>
        <dbReference type="SAM" id="Phobius"/>
    </source>
</evidence>
<comment type="catalytic activity">
    <reaction evidence="14">
        <text>nitrate + a quinol = a quinone + nitrite + H2O</text>
        <dbReference type="Rhea" id="RHEA:56144"/>
        <dbReference type="ChEBI" id="CHEBI:15377"/>
        <dbReference type="ChEBI" id="CHEBI:16301"/>
        <dbReference type="ChEBI" id="CHEBI:17632"/>
        <dbReference type="ChEBI" id="CHEBI:24646"/>
        <dbReference type="ChEBI" id="CHEBI:132124"/>
        <dbReference type="EC" id="1.7.5.1"/>
    </reaction>
</comment>
<evidence type="ECO:0000256" key="7">
    <source>
        <dbReference type="ARBA" id="ARBA00022723"/>
    </source>
</evidence>
<feature type="transmembrane region" description="Helical" evidence="17">
    <location>
        <begin position="89"/>
        <end position="109"/>
    </location>
</feature>
<comment type="subunit">
    <text evidence="15">Dimer of heterotrimers each composed of an alpha, a beta and a gamma chain. Alpha and beta are catalytic chains; gamma chains are involved in binding the enzyme complex to the cytoplasmic membrane.</text>
</comment>
<dbReference type="GO" id="GO:0019645">
    <property type="term" value="P:anaerobic electron transport chain"/>
    <property type="evidence" value="ECO:0007669"/>
    <property type="project" value="TreeGrafter"/>
</dbReference>
<keyword evidence="4" id="KW-1003">Cell membrane</keyword>
<dbReference type="GO" id="GO:0020037">
    <property type="term" value="F:heme binding"/>
    <property type="evidence" value="ECO:0007669"/>
    <property type="project" value="TreeGrafter"/>
</dbReference>
<dbReference type="EMBL" id="AP019782">
    <property type="protein sequence ID" value="BBL70908.1"/>
    <property type="molecule type" value="Genomic_DNA"/>
</dbReference>
<dbReference type="GO" id="GO:0009055">
    <property type="term" value="F:electron transfer activity"/>
    <property type="evidence" value="ECO:0007669"/>
    <property type="project" value="TreeGrafter"/>
</dbReference>
<protein>
    <recommendedName>
        <fullName evidence="2">nitrate reductase (quinone)</fullName>
        <ecNumber evidence="2">1.7.5.1</ecNumber>
    </recommendedName>
</protein>
<evidence type="ECO:0000256" key="16">
    <source>
        <dbReference type="PIRSR" id="PIRSR603816-1"/>
    </source>
</evidence>
<keyword evidence="3" id="KW-0813">Transport</keyword>
<evidence type="ECO:0000256" key="13">
    <source>
        <dbReference type="ARBA" id="ARBA00023136"/>
    </source>
</evidence>
<evidence type="ECO:0000259" key="18">
    <source>
        <dbReference type="Pfam" id="PF02665"/>
    </source>
</evidence>
<dbReference type="Pfam" id="PF02665">
    <property type="entry name" value="Nitrate_red_gam"/>
    <property type="match status" value="1"/>
</dbReference>
<evidence type="ECO:0000256" key="12">
    <source>
        <dbReference type="ARBA" id="ARBA00023063"/>
    </source>
</evidence>
<evidence type="ECO:0000256" key="10">
    <source>
        <dbReference type="ARBA" id="ARBA00023002"/>
    </source>
</evidence>
<evidence type="ECO:0000256" key="5">
    <source>
        <dbReference type="ARBA" id="ARBA00022617"/>
    </source>
</evidence>
<evidence type="ECO:0000256" key="6">
    <source>
        <dbReference type="ARBA" id="ARBA00022692"/>
    </source>
</evidence>
<accession>A0A8D4VN26</accession>
<organism evidence="19 20">
    <name type="scientific">Methylogaea oryzae</name>
    <dbReference type="NCBI Taxonomy" id="1295382"/>
    <lineage>
        <taxon>Bacteria</taxon>
        <taxon>Pseudomonadati</taxon>
        <taxon>Pseudomonadota</taxon>
        <taxon>Gammaproteobacteria</taxon>
        <taxon>Methylococcales</taxon>
        <taxon>Methylococcaceae</taxon>
        <taxon>Methylogaea</taxon>
    </lineage>
</organism>
<dbReference type="EC" id="1.7.5.1" evidence="2"/>
<dbReference type="NCBIfam" id="TIGR00351">
    <property type="entry name" value="narI"/>
    <property type="match status" value="1"/>
</dbReference>
<dbReference type="GO" id="GO:0042128">
    <property type="term" value="P:nitrate assimilation"/>
    <property type="evidence" value="ECO:0007669"/>
    <property type="project" value="UniProtKB-KW"/>
</dbReference>
<evidence type="ECO:0000256" key="15">
    <source>
        <dbReference type="ARBA" id="ARBA00063882"/>
    </source>
</evidence>
<evidence type="ECO:0000256" key="9">
    <source>
        <dbReference type="ARBA" id="ARBA00022989"/>
    </source>
</evidence>
<feature type="binding site" description="axial binding residue" evidence="16">
    <location>
        <position position="206"/>
    </location>
    <ligand>
        <name>heme b</name>
        <dbReference type="ChEBI" id="CHEBI:60344"/>
        <label>1</label>
    </ligand>
    <ligandPart>
        <name>Fe</name>
        <dbReference type="ChEBI" id="CHEBI:18248"/>
    </ligandPart>
</feature>
<keyword evidence="7" id="KW-0479">Metal-binding</keyword>
<sequence length="226" mass="25189">MNHLNTLLFGYYPYVALTVFLLGSLARFERDQFSWRSGSSQMLRSKDMRLGSNLFHMGILMLFVGHTVGLLTPPAVYHALGLSTSAKQVLAVVAGGLFGGICAVGLFLLIRRRWTDPRIRATSSRMDFFILGLIAAQLALGLLTLPVSLFHLDGSNMLLLADWAQRIVTFRGGAADAILEVSFIFKLHIFLGTTLFLVFPFSRLVHIWSAPVAYVARPYQVVRRRT</sequence>
<dbReference type="FunFam" id="1.20.950.20:FF:000001">
    <property type="entry name" value="Respiratory nitrate reductase subunit gamma"/>
    <property type="match status" value="1"/>
</dbReference>
<dbReference type="GO" id="GO:0009325">
    <property type="term" value="C:nitrate reductase complex"/>
    <property type="evidence" value="ECO:0007669"/>
    <property type="project" value="InterPro"/>
</dbReference>
<dbReference type="PANTHER" id="PTHR30598">
    <property type="entry name" value="NITRATE REDUCTASE PRIVATE CHAPERONE, REDOX ENZYME MATURATION PROTEIN REMP FAMILY"/>
    <property type="match status" value="1"/>
</dbReference>